<feature type="region of interest" description="Disordered" evidence="11">
    <location>
        <begin position="67"/>
        <end position="88"/>
    </location>
</feature>
<reference evidence="14" key="1">
    <citation type="submission" date="2019-08" db="EMBL/GenBank/DDBJ databases">
        <title>The improved chromosome-level genome for the pearl oyster Pinctada fucata martensii using PacBio sequencing and Hi-C.</title>
        <authorList>
            <person name="Zheng Z."/>
        </authorList>
    </citation>
    <scope>NUCLEOTIDE SEQUENCE</scope>
    <source>
        <strain evidence="14">ZZ-2019</strain>
        <tissue evidence="14">Adductor muscle</tissue>
    </source>
</reference>
<feature type="binding site" evidence="6">
    <location>
        <position position="163"/>
    </location>
    <ligand>
        <name>Na(+)</name>
        <dbReference type="ChEBI" id="CHEBI:29101"/>
        <label>1</label>
    </ligand>
</feature>
<keyword evidence="15" id="KW-1185">Reference proteome</keyword>
<feature type="binding site" evidence="6">
    <location>
        <position position="529"/>
    </location>
    <ligand>
        <name>Na(+)</name>
        <dbReference type="ChEBI" id="CHEBI:29101"/>
        <label>1</label>
    </ligand>
</feature>
<feature type="transmembrane region" description="Helical" evidence="12">
    <location>
        <begin position="155"/>
        <end position="174"/>
    </location>
</feature>
<feature type="transmembrane region" description="Helical" evidence="12">
    <location>
        <begin position="351"/>
        <end position="369"/>
    </location>
</feature>
<dbReference type="PANTHER" id="PTHR11616:SF240">
    <property type="entry name" value="BLOATED TUBULES, ISOFORM B-RELATED"/>
    <property type="match status" value="1"/>
</dbReference>
<dbReference type="PROSITE" id="PS00610">
    <property type="entry name" value="NA_NEUROTRAN_SYMP_1"/>
    <property type="match status" value="1"/>
</dbReference>
<feature type="transmembrane region" description="Helical" evidence="12">
    <location>
        <begin position="458"/>
        <end position="481"/>
    </location>
</feature>
<keyword evidence="6" id="KW-0915">Sodium</keyword>
<feature type="region of interest" description="Disordered" evidence="11">
    <location>
        <begin position="1"/>
        <end position="33"/>
    </location>
</feature>
<evidence type="ECO:0000313" key="14">
    <source>
        <dbReference type="EMBL" id="KAK3101975.1"/>
    </source>
</evidence>
<feature type="disulfide bond" evidence="7">
    <location>
        <begin position="268"/>
        <end position="277"/>
    </location>
</feature>
<dbReference type="Proteomes" id="UP001186944">
    <property type="component" value="Unassembled WGS sequence"/>
</dbReference>
<feature type="binding site" evidence="6">
    <location>
        <position position="170"/>
    </location>
    <ligand>
        <name>Na(+)</name>
        <dbReference type="ChEBI" id="CHEBI:29101"/>
        <label>1</label>
    </ligand>
</feature>
<proteinExistence type="inferred from homology"/>
<evidence type="ECO:0000256" key="6">
    <source>
        <dbReference type="PIRSR" id="PIRSR600175-1"/>
    </source>
</evidence>
<feature type="region of interest" description="Disordered" evidence="11">
    <location>
        <begin position="111"/>
        <end position="136"/>
    </location>
</feature>
<feature type="transmembrane region" description="Helical" evidence="12">
    <location>
        <begin position="229"/>
        <end position="256"/>
    </location>
</feature>
<dbReference type="PANTHER" id="PTHR11616">
    <property type="entry name" value="SODIUM/CHLORIDE DEPENDENT TRANSPORTER"/>
    <property type="match status" value="1"/>
</dbReference>
<evidence type="ECO:0000256" key="11">
    <source>
        <dbReference type="SAM" id="MobiDB-lite"/>
    </source>
</evidence>
<feature type="transmembrane region" description="Helical" evidence="12">
    <location>
        <begin position="672"/>
        <end position="692"/>
    </location>
</feature>
<evidence type="ECO:0000256" key="5">
    <source>
        <dbReference type="ARBA" id="ARBA00023136"/>
    </source>
</evidence>
<keyword evidence="7" id="KW-1015">Disulfide bond</keyword>
<feature type="coiled-coil region" evidence="10">
    <location>
        <begin position="909"/>
        <end position="982"/>
    </location>
</feature>
<dbReference type="InterPro" id="IPR007527">
    <property type="entry name" value="Znf_SWIM"/>
</dbReference>
<evidence type="ECO:0000256" key="7">
    <source>
        <dbReference type="PIRSR" id="PIRSR600175-2"/>
    </source>
</evidence>
<dbReference type="PROSITE" id="PS50966">
    <property type="entry name" value="ZF_SWIM"/>
    <property type="match status" value="1"/>
</dbReference>
<keyword evidence="10" id="KW-0175">Coiled coil</keyword>
<comment type="caution">
    <text evidence="14">The sequence shown here is derived from an EMBL/GenBank/DDBJ whole genome shotgun (WGS) entry which is preliminary data.</text>
</comment>
<dbReference type="InterPro" id="IPR000175">
    <property type="entry name" value="Na/ntran_symport"/>
</dbReference>
<dbReference type="GO" id="GO:0005886">
    <property type="term" value="C:plasma membrane"/>
    <property type="evidence" value="ECO:0007669"/>
    <property type="project" value="TreeGrafter"/>
</dbReference>
<evidence type="ECO:0000256" key="10">
    <source>
        <dbReference type="SAM" id="Coils"/>
    </source>
</evidence>
<comment type="subcellular location">
    <subcellularLocation>
        <location evidence="1">Membrane</location>
        <topology evidence="1">Multi-pass membrane protein</topology>
    </subcellularLocation>
</comment>
<feature type="binding site" evidence="6">
    <location>
        <position position="166"/>
    </location>
    <ligand>
        <name>Na(+)</name>
        <dbReference type="ChEBI" id="CHEBI:29101"/>
        <label>1</label>
    </ligand>
</feature>
<sequence>MSATLMYDPQDKAPPAGTPLTPESPKEFLSPVDRGIYVIKTPQQSEHEMMSSSPRPAYLSDIRNLPIDQPSDARITNQNDDKSPMGSTNQFLSHVDGGIYIIDHDKDKFKKKSRETLNSDKDSRDTKETRTTTDSRKQIFGVDENEERGNWSGRLDFLLSMLGYSVGLGNIWRFPYLCYRNGGGAFLLPFLIMMAVVGIPLFYLEAALGQFCSCGPTTCWQFAPLFKGIGVAMVICSGMVSIYYNMIITWAILYFFRSFTTDLPWATCDNVWNSADCSLKLPQIDCTISQGVKYKNGTCYSNEEFKGIWNDTLFTNVTGRKRVLPAEEYWSNSFLSISDGIDNIGLPKWDLALGLLFAWFLCFLCLLKGIKTTGKVVYFTALFPYVVLVVLFFRGVTLSNASEGIYFYIVPKFERLGDAKVWRDAAIQIFYSMSPGWGGLIALSSYNRFHNNVLRDSIIVSLGDCITSIFGGFVIFSYLGFMAGQLKVKVDDVATSGAGLAFIVYPEALNNLPLPTLWALLFFFMLITLGLDSQFAMLETVLTGLTDYFPSLRRLKSWVILTICMVLFLIGLPMTTPGGMYLLQLMDHYAASWSLLIIGLTEVIIITYVYGIDRYFKDIETMQGSRPSLWWKICWMGLSPVCIVFILLFSWIDYSPAKYDNYSYPAWADVMGWLMSFASVIFIPIVVLYKIYKEDDVKSAIDKIKLLLTPTRDWGPALVKHRQLIDYVEGFVIDPRQERVGASYVNYGYSSSSINVSKYKVAEKAKLPQINDISQDRWSDDLRGVPNIQWADIRIYLQLNCHWSNENFTAHRQDKGYQLYKKGNLHGIQCHPLDDDEHTYIRASCDRDISHTEKPYQVWCLLDSEGVIKAVGCQCANDLGDCKHVIALLYHLLERGGQSAEVDDKSKILQQWMTDIKYLKEESKSLRSEVKVMKQDLDSTKATFQLKLDAKDQELVEMKKAFDELNAEMKSLKLELRATKKKVNESISDMGTNVNNSVDALLAQEIGNFNRKLDAKDQEYDQVKEEFQQHMSAIESDLKSKIGKLDEKMSDIEANFNNSLQAMKSEYTVVINEQDTKISKFKGRN</sequence>
<keyword evidence="3 9" id="KW-0812">Transmembrane</keyword>
<evidence type="ECO:0000256" key="3">
    <source>
        <dbReference type="ARBA" id="ARBA00022692"/>
    </source>
</evidence>
<evidence type="ECO:0000256" key="8">
    <source>
        <dbReference type="PROSITE-ProRule" id="PRU00325"/>
    </source>
</evidence>
<evidence type="ECO:0000256" key="12">
    <source>
        <dbReference type="SAM" id="Phobius"/>
    </source>
</evidence>
<keyword evidence="8" id="KW-0863">Zinc-finger</keyword>
<keyword evidence="5 12" id="KW-0472">Membrane</keyword>
<dbReference type="InterPro" id="IPR037272">
    <property type="entry name" value="SNS_sf"/>
</dbReference>
<feature type="transmembrane region" description="Helical" evidence="12">
    <location>
        <begin position="186"/>
        <end position="208"/>
    </location>
</feature>
<dbReference type="AlphaFoldDB" id="A0AA88YLI2"/>
<dbReference type="GO" id="GO:0015375">
    <property type="term" value="F:glycine:sodium symporter activity"/>
    <property type="evidence" value="ECO:0007669"/>
    <property type="project" value="TreeGrafter"/>
</dbReference>
<feature type="binding site" evidence="6">
    <location>
        <position position="533"/>
    </location>
    <ligand>
        <name>Na(+)</name>
        <dbReference type="ChEBI" id="CHEBI:29101"/>
        <label>1</label>
    </ligand>
</feature>
<gene>
    <name evidence="14" type="ORF">FSP39_007759</name>
</gene>
<dbReference type="Gene3D" id="1.10.287.1490">
    <property type="match status" value="1"/>
</dbReference>
<dbReference type="PROSITE" id="PS50267">
    <property type="entry name" value="NA_NEUROTRAN_SYMP_3"/>
    <property type="match status" value="1"/>
</dbReference>
<evidence type="ECO:0000256" key="9">
    <source>
        <dbReference type="RuleBase" id="RU003732"/>
    </source>
</evidence>
<dbReference type="SUPFAM" id="SSF161070">
    <property type="entry name" value="SNF-like"/>
    <property type="match status" value="1"/>
</dbReference>
<dbReference type="Pfam" id="PF00209">
    <property type="entry name" value="SNF"/>
    <property type="match status" value="1"/>
</dbReference>
<keyword evidence="6" id="KW-0479">Metal-binding</keyword>
<evidence type="ECO:0000259" key="13">
    <source>
        <dbReference type="PROSITE" id="PS50966"/>
    </source>
</evidence>
<feature type="transmembrane region" description="Helical" evidence="12">
    <location>
        <begin position="517"/>
        <end position="538"/>
    </location>
</feature>
<feature type="transmembrane region" description="Helical" evidence="12">
    <location>
        <begin position="558"/>
        <end position="583"/>
    </location>
</feature>
<comment type="similarity">
    <text evidence="9">Belongs to the sodium:neurotransmitter symporter (SNF) (TC 2.A.22) family.</text>
</comment>
<dbReference type="PRINTS" id="PR00176">
    <property type="entry name" value="NANEUSMPORT"/>
</dbReference>
<feature type="binding site" evidence="6">
    <location>
        <position position="432"/>
    </location>
    <ligand>
        <name>Na(+)</name>
        <dbReference type="ChEBI" id="CHEBI:29101"/>
        <label>1</label>
    </ligand>
</feature>
<evidence type="ECO:0000256" key="1">
    <source>
        <dbReference type="ARBA" id="ARBA00004141"/>
    </source>
</evidence>
<feature type="binding site" evidence="6">
    <location>
        <position position="532"/>
    </location>
    <ligand>
        <name>Na(+)</name>
        <dbReference type="ChEBI" id="CHEBI:29101"/>
        <label>1</label>
    </ligand>
</feature>
<feature type="transmembrane region" description="Helical" evidence="12">
    <location>
        <begin position="376"/>
        <end position="396"/>
    </location>
</feature>
<dbReference type="EMBL" id="VSWD01000005">
    <property type="protein sequence ID" value="KAK3101975.1"/>
    <property type="molecule type" value="Genomic_DNA"/>
</dbReference>
<feature type="transmembrane region" description="Helical" evidence="12">
    <location>
        <begin position="589"/>
        <end position="612"/>
    </location>
</feature>
<dbReference type="GO" id="GO:0008270">
    <property type="term" value="F:zinc ion binding"/>
    <property type="evidence" value="ECO:0007669"/>
    <property type="project" value="UniProtKB-KW"/>
</dbReference>
<feature type="transmembrane region" description="Helical" evidence="12">
    <location>
        <begin position="425"/>
        <end position="446"/>
    </location>
</feature>
<evidence type="ECO:0000313" key="15">
    <source>
        <dbReference type="Proteomes" id="UP001186944"/>
    </source>
</evidence>
<keyword evidence="9" id="KW-0769">Symport</keyword>
<dbReference type="PROSITE" id="PS00754">
    <property type="entry name" value="NA_NEUROTRAN_SYMP_2"/>
    <property type="match status" value="1"/>
</dbReference>
<feature type="region of interest" description="Disordered" evidence="11">
    <location>
        <begin position="41"/>
        <end position="60"/>
    </location>
</feature>
<feature type="transmembrane region" description="Helical" evidence="12">
    <location>
        <begin position="633"/>
        <end position="652"/>
    </location>
</feature>
<organism evidence="14 15">
    <name type="scientific">Pinctada imbricata</name>
    <name type="common">Atlantic pearl-oyster</name>
    <name type="synonym">Pinctada martensii</name>
    <dbReference type="NCBI Taxonomy" id="66713"/>
    <lineage>
        <taxon>Eukaryota</taxon>
        <taxon>Metazoa</taxon>
        <taxon>Spiralia</taxon>
        <taxon>Lophotrochozoa</taxon>
        <taxon>Mollusca</taxon>
        <taxon>Bivalvia</taxon>
        <taxon>Autobranchia</taxon>
        <taxon>Pteriomorphia</taxon>
        <taxon>Pterioida</taxon>
        <taxon>Pterioidea</taxon>
        <taxon>Pteriidae</taxon>
        <taxon>Pinctada</taxon>
    </lineage>
</organism>
<name>A0AA88YLI2_PINIB</name>
<keyword evidence="8" id="KW-0862">Zinc</keyword>
<accession>A0AA88YLI2</accession>
<keyword evidence="4 12" id="KW-1133">Transmembrane helix</keyword>
<feature type="domain" description="SWIM-type" evidence="13">
    <location>
        <begin position="856"/>
        <end position="893"/>
    </location>
</feature>
<keyword evidence="2 9" id="KW-0813">Transport</keyword>
<protein>
    <recommendedName>
        <fullName evidence="9">Transporter</fullName>
    </recommendedName>
</protein>
<evidence type="ECO:0000256" key="4">
    <source>
        <dbReference type="ARBA" id="ARBA00022989"/>
    </source>
</evidence>
<evidence type="ECO:0000256" key="2">
    <source>
        <dbReference type="ARBA" id="ARBA00022448"/>
    </source>
</evidence>